<reference evidence="3 4" key="1">
    <citation type="submission" date="2016-11" db="EMBL/GenBank/DDBJ databases">
        <authorList>
            <person name="Jaros S."/>
            <person name="Januszkiewicz K."/>
            <person name="Wedrychowicz H."/>
        </authorList>
    </citation>
    <scope>NUCLEOTIDE SEQUENCE [LARGE SCALE GENOMIC DNA]</scope>
    <source>
        <strain evidence="3 4">DSM 24574</strain>
    </source>
</reference>
<dbReference type="InterPro" id="IPR045829">
    <property type="entry name" value="PKD_6"/>
</dbReference>
<organism evidence="3 4">
    <name type="scientific">Chryseolinea serpens</name>
    <dbReference type="NCBI Taxonomy" id="947013"/>
    <lineage>
        <taxon>Bacteria</taxon>
        <taxon>Pseudomonadati</taxon>
        <taxon>Bacteroidota</taxon>
        <taxon>Cytophagia</taxon>
        <taxon>Cytophagales</taxon>
        <taxon>Fulvivirgaceae</taxon>
        <taxon>Chryseolinea</taxon>
    </lineage>
</organism>
<accession>A0A1M5VAR4</accession>
<keyword evidence="1" id="KW-0732">Signal</keyword>
<feature type="chain" id="PRO_5012386870" description="PKD-like domain-containing protein" evidence="1">
    <location>
        <begin position="26"/>
        <end position="4239"/>
    </location>
</feature>
<proteinExistence type="predicted"/>
<dbReference type="EMBL" id="FQWQ01000004">
    <property type="protein sequence ID" value="SHH72339.1"/>
    <property type="molecule type" value="Genomic_DNA"/>
</dbReference>
<feature type="domain" description="PKD-like" evidence="2">
    <location>
        <begin position="3515"/>
        <end position="3594"/>
    </location>
</feature>
<evidence type="ECO:0000313" key="4">
    <source>
        <dbReference type="Proteomes" id="UP000184212"/>
    </source>
</evidence>
<dbReference type="Pfam" id="PF19408">
    <property type="entry name" value="PKD_6"/>
    <property type="match status" value="1"/>
</dbReference>
<name>A0A1M5VAR4_9BACT</name>
<feature type="signal peptide" evidence="1">
    <location>
        <begin position="1"/>
        <end position="25"/>
    </location>
</feature>
<sequence>MARSFTILKTSIFLLFSLVLISKSAAQTNTSTGNLWNVPGNWTLGHVPLPAEDVVINTNMAMNMPAGAFTINSLTVTNNRTLTLGNSTTAQTINVTTYVTVNGGSTIALTNSNTIHSLTIGGTLTNAGTMTLWNNASQVCNLTLNGTSLTGNGAYTLNSITIGGAVTNNSTSNIVVKGDITSNNTFTSTAGTITFNGATTQNLNGTTNPTFNNVSIATNNTIVLLSGIGGITANGTFTMANTTTFDFGSGSARIVTIVGNLVSPTTITMTGVSLAHQLILGGAANGTPGTFNTTAGSGSIVEYNNATTQTVFNSTNYRILKLSGGGTKTFANTTTVNNDLNITGSGVVVSNANALTVSGNLNNSGTGATVWGGNGNTLTLTGNLLVTNNSTFTIGNTNGQVKTLNVAGNVQVDLGSTINVGAFAAVHVLSISGNLQADGIFNMVQTFPGNVCNVTFSGASSNTITSPGGTGAIGFNQITLTKGALANVLDVQAPITMSSPTAAGTYLTLTSGTFKLSSASTLTPYYGAATICAGLGGLWLNNAGASVSCVQAGASAAPGVPTVTGTLHITAGTFTYGSGNDVMLVNAATSNLWIDGGSLNMYGGIAFSSTSQFNMTSGSVRVDPTGFDSMVAGTTVLSFASTSATNAVTFTGGTVTIGDPPAIGAGGTSLFITPTAGLAYNFSGSTINFGDGSSNGNGIAGIGFTIDGGGRYPLFNVILNNGTSTGSNRFVRLANTDCTISNSLVFGNNVNDSFQLNGRQLTLNGTLTPGSGTFVGSATSTLVINGSNTPVMSLPPIVGGNLLSLTINKTGTNNTVNLGSSVTLAATGLLTLTSGVLEIGNYNLTLTNNAAIGGTPFSTANMIATDGTGYLTRNVASTQTLSPIGSAGYYTPMTLSSITAGGTYSVRVVPTALNPGYINAYWDFVTSAGNKTITATFQYDPAQLNGASQIISYAPAPYTIFQRPPLSGTSSFGANSFTITNNTTATNGGYWTMGNTSTFYSYQTGDWNTPSTWTSDPSGTLQTGSTVPGYSDNVVILTGRTVSLSSNIAVQLMNLQIDGGGSVDMSTFSFASGLSTLSGQGTLRLASVNFPTVASNTLVNAGGGTVEYYNAASFALPAGQTTYNNLTINCPGRTATQLMNLTLNGNLLVKSGTFQINDNTSTRRQLTINGDVTVNSGAAITVGTGVTNTTTNPTTITTSVAGPFIEYYDTQSHRVVINGNFTNNGTVKFSNIAYPVYDAFPPTAAGATSGFATVYFQGSTSKVLTCNNSTIFYNLVLDKGNDQTYSLTVNSSAYGNFKLYGANNAVADASAGATPTNPNIKKALWIRNGTLVLQGSTIIPSLTEGNTSGTLPTTSDYFIPANGGLYINGPDVVVLGTADDYREVNTAYGVAGGTGLVNGVLQGGNSALYVYGKLQISDGYLSTRESGGIVTNGGSGQIVINGGDVDAKQFLNAASSTASFQMSGGFFALRGRLKRVPLSYATVANLVDTVATTINTVRATSGTTTGFGTFNINNPANIFNMSGGDIWIYDVCDATPPATAPNIFDVKSSSSNISVTGGTLTIIPTAGTGLADETNHVISSTAALGNLVIKRPSSSTIVQLAASYPLTVLSKVNIQSGSFDANAQNLTIGGNFTIANGATYVATGTSANTTILNGSGAQTIAVNTAVPLALNNLTLTKTAGVAVNFAGSQTAINIGGNLNLTLGTLNDNGNTIAVAGNVYNSGVHAGAGKISLNGSTSTQTIDGNGIFQNLELNSTNAATAPISLANNITINGVLTFSRDNLFNISTYNLKFNASATVANAGTLRYAQSAGNAGDGGITKVYASPAAFVFPIGAASTGHVGVPKYTPASIGLNAAPTAYGSITVIPVGYAHPNETTTGRSLTYFWRVKSSGFTLGTAKVTHGYTYSVNDVVTGANITENGYVAARYDVNTTSWTKGTISDLDITNKIIGQPTTGTFLKDVSFIDGDYTAGDDTPTNPFGTPKVFYSYATGAWGAAASWTSDPTRATFVNIGTPGATDVVHIGAGHTISFGTPANYLTNPNTDPHSCATLYIDAGSVLDVRYNPSSNLGIVMNSSLGNGRIKITCAQASGSTFANPAGDFTSFNTNLGTTELYSTNPGYGTTYWMANGVTTYGNLLFSPLGGSNIIFPNNDVLIYGNCTETGANADSWLCPTWSGNYPLAPAVTVAKTITINGNLDIQGGAFGWYGNGNIAQNVVVNGNVTVCSVCALDNFSGATNQTLTIGGTLTNDGNGLANGGAIQIARVSLSSIPVIFNGNNSASITNTVGTPTTILGSVTVNKGTSQATTLNLNIAGTLTTPPDNWLTLQNGTLQYQRPNPSTDFAISAATNLNIPSTAGLYINYTNSNNKNVLIASNGADASDLLLSGKLTVVSGNVYVGQVGTSAFNNDIEYSGNSAAIQVTGGTLTVNGQIRRSTASTNGALSYTQTNGTVTINGNSSAGGLATSLTRAKLEVLNTGSQFNMSAGTLTLQRGGGTTFGDLYIRPSSSTVTGGTIIFSNTVPNTVQNYTMDATASLNNLSVTAGGALGTNATVTLMTNPLVLKGTLTLSNNKSFFNANNRNVTINQDLVNNGSTASYVYGTNLTTFTGTTQNISGTSATNFYDLTVSPSITMTVNNSFTVNHDLTIGSGSLLLNANKVTVLTDGAFVNNGAYSDDNITGGISMAGSSLQEVSGTGSFNRLEINNSNNVALLNDITLDHNLVMTNGIFNIKSNNLILNTTANISGSSFSATKMIMTDGVATSLGLTKFFPIISSTTTFTYPVGVTSKYTPAVFTINASGAIGYIKVAPVDSYQPTVIDPSKVLDYYFSVSSSGIVGFDGTLVLNYLATDVNGTESDYVAGWLQLPGTYWSKAAVGAATDNVNETTHKITFPFPAGSSNLNGDYTAGEDPAIPSQIPTYISNSDGNWSDNTIWTPVGASPPCPVGGPNGYNVIIQNNVATTVNNCFAYTTVIQSTGKLSILSPTYGHNFGTVDGDATLGTGTVYLESANLPAGNFTPFLDCLGTGTIEYGGTGSYTLILNGFTSIPNLTFSGTGTRILPNTDLTICNTLKIDGPTLDNSVNNRTLTVNGSMERYNTGAFLSGSGSTATVTFSGSAAQTLGGATGDFTGANAFNNLEIDNSAGLSIGTNGNIEVNGNLSLTSGIVTTTSTNSLSILNTSSSAVVPTGGSATSYINGPLKKQIVNGDAFVYPLGQGSVRGHTFTLTSASTGTSLFTAQYFTPNPTASSVTAPIVKMDRLEYWTVTATASKAAKVGIAWDAQSDLNGYMTVNGISDLEVTEYNTGTSSWVGLASTATGVNNLGNATTTSNVSLSTTPKNYSLGSITDTTPLAVLSPTGAVCGTAGIPVTITTHSPITLNYTISYNFNGVAQTPIVVTSLPFTLPTSAAGSYQLTGFKYNNSTVTGNVDGTAVTTDASPTPSVAGSNQSLCNATSLNLSGNNPTVGSGLWTITAGTGGWFNTPNAANYNALFGGPPGHTYTLKWTITNGSCTSSSTVVISFPYAPQQPSAFTTASPSVCKGSSGNVYTVPAVAGATSYQWSYSGTGATIVGSTNSVTINFSATATNGTLSVSAVNGCGPGTARTLGITTTTPAVATFNYGASPYCPNASNPSPTFTGGGVAGTFSSTTGLVFVSTATGQVNLSASTPGTYTVTNTIAPSAPCGTITATSSITITATGNWLGGTSSNWLDPSNWICSTVPTSASDVVVPSSAPNMPIVNAAGAVCRSITINNGASLTITGTNNLDVYGSWTNGGTFTRNNSTVTFKGTGSMGGSAATTFNNVIISATGSVTAPAGNLNVAGNWTNNGTFTASTGTITFTGTGPSAINGTTAFYNLTMSKTGNNVTLSGTATTTVNNTLILTSGNLVSSSTHGLALTATATTSGGSAGSFVSGPMTKVLTGTSFIFPLGSVSANRYRPAQINNTSGPDTWSVEYVGADPTTGGYSNNIYNYSNLKKVSEFEYWLISRAGSTAADLTLSYNVGSYIPPDIGNVGNLKVVHWDGTQWDLPSGGGSFSQSGSNITGTVTMTQITSFSPFSLGSGDITSPLPIKLLYFKANVVGDEVVTEWATAEEVNNDYFTVEKSSDGETFAEVAKVSSLGDTKTGHHYSTNDVDPYPGLSYYRLKQTDFDRKFTYSKVVAVQYNGMTSVLLRAYPNPSAGKKITVEIKGFKGVTDIPVQIYDMLGKPVLETILTTSKSGSLKEELVFDKTLPAGLYILKAGPSLKLMQKIEVE</sequence>
<dbReference type="STRING" id="947013.SAMN04488109_4967"/>
<protein>
    <recommendedName>
        <fullName evidence="2">PKD-like domain-containing protein</fullName>
    </recommendedName>
</protein>
<evidence type="ECO:0000259" key="2">
    <source>
        <dbReference type="Pfam" id="PF19408"/>
    </source>
</evidence>
<gene>
    <name evidence="3" type="ORF">SAMN04488109_4967</name>
</gene>
<evidence type="ECO:0000256" key="1">
    <source>
        <dbReference type="SAM" id="SignalP"/>
    </source>
</evidence>
<keyword evidence="4" id="KW-1185">Reference proteome</keyword>
<dbReference type="Proteomes" id="UP000184212">
    <property type="component" value="Unassembled WGS sequence"/>
</dbReference>
<evidence type="ECO:0000313" key="3">
    <source>
        <dbReference type="EMBL" id="SHH72339.1"/>
    </source>
</evidence>